<sequence>MANSIAAPTGYTTPVSLGSAAINALTDMCGTNTYMGFKLFTSGGFDASLCAAACSAQSVYNLNNPPANGPVQTCQFFNTYMLYKNNKPQGQYCSLYSETWSPAYATNTGYGSNGDKYTIAYSFSSSNVTNPALPPTSCTTPGQCVPNPNPPAGSVCDVVGYLSSENSLMTYTFDAKIVDSPAHCAYYCAQTPGCNSVFFGKPDYPFCEMHGGTVSSEGFLSDSNSYYSGIDLGCYICDVV</sequence>
<feature type="domain" description="Apple" evidence="1">
    <location>
        <begin position="173"/>
        <end position="205"/>
    </location>
</feature>
<name>A0A9N8K6B0_9PEZI</name>
<dbReference type="AlphaFoldDB" id="A0A9N8K6B0"/>
<comment type="caution">
    <text evidence="2">The sequence shown here is derived from an EMBL/GenBank/DDBJ whole genome shotgun (WGS) entry which is preliminary data.</text>
</comment>
<gene>
    <name evidence="2" type="ORF">AWRI4620_LOCUS4</name>
</gene>
<dbReference type="Proteomes" id="UP000745764">
    <property type="component" value="Unassembled WGS sequence"/>
</dbReference>
<proteinExistence type="predicted"/>
<evidence type="ECO:0000313" key="2">
    <source>
        <dbReference type="EMBL" id="CAD0105749.1"/>
    </source>
</evidence>
<dbReference type="Pfam" id="PF14295">
    <property type="entry name" value="PAN_4"/>
    <property type="match status" value="1"/>
</dbReference>
<reference evidence="2" key="1">
    <citation type="submission" date="2020-06" db="EMBL/GenBank/DDBJ databases">
        <authorList>
            <person name="Onetto C."/>
        </authorList>
    </citation>
    <scope>NUCLEOTIDE SEQUENCE</scope>
</reference>
<dbReference type="PANTHER" id="PTHR36578">
    <property type="entry name" value="CHROMOSOME 15, WHOLE GENOME SHOTGUN SEQUENCE"/>
    <property type="match status" value="1"/>
</dbReference>
<dbReference type="PANTHER" id="PTHR36578:SF2">
    <property type="entry name" value="PA14 DOMAIN-CONTAINING PROTEIN"/>
    <property type="match status" value="1"/>
</dbReference>
<dbReference type="EMBL" id="CAINUL010000001">
    <property type="protein sequence ID" value="CAD0105749.1"/>
    <property type="molecule type" value="Genomic_DNA"/>
</dbReference>
<evidence type="ECO:0000259" key="1">
    <source>
        <dbReference type="Pfam" id="PF14295"/>
    </source>
</evidence>
<accession>A0A9N8K6B0</accession>
<protein>
    <recommendedName>
        <fullName evidence="1">Apple domain-containing protein</fullName>
    </recommendedName>
</protein>
<dbReference type="InterPro" id="IPR003609">
    <property type="entry name" value="Pan_app"/>
</dbReference>
<keyword evidence="3" id="KW-1185">Reference proteome</keyword>
<organism evidence="2 3">
    <name type="scientific">Aureobasidium uvarum</name>
    <dbReference type="NCBI Taxonomy" id="2773716"/>
    <lineage>
        <taxon>Eukaryota</taxon>
        <taxon>Fungi</taxon>
        <taxon>Dikarya</taxon>
        <taxon>Ascomycota</taxon>
        <taxon>Pezizomycotina</taxon>
        <taxon>Dothideomycetes</taxon>
        <taxon>Dothideomycetidae</taxon>
        <taxon>Dothideales</taxon>
        <taxon>Saccotheciaceae</taxon>
        <taxon>Aureobasidium</taxon>
    </lineage>
</organism>
<evidence type="ECO:0000313" key="3">
    <source>
        <dbReference type="Proteomes" id="UP000745764"/>
    </source>
</evidence>
<dbReference type="OrthoDB" id="271448at2759"/>